<keyword evidence="1" id="KW-0472">Membrane</keyword>
<keyword evidence="2" id="KW-1185">Reference proteome</keyword>
<feature type="transmembrane region" description="Helical" evidence="1">
    <location>
        <begin position="48"/>
        <end position="70"/>
    </location>
</feature>
<keyword evidence="1" id="KW-1133">Transmembrane helix</keyword>
<evidence type="ECO:0000313" key="3">
    <source>
        <dbReference type="WBParaSite" id="L893_g18980.t1"/>
    </source>
</evidence>
<accession>A0A1I7YRI5</accession>
<name>A0A1I7YRI5_9BILA</name>
<dbReference type="Proteomes" id="UP000095287">
    <property type="component" value="Unplaced"/>
</dbReference>
<protein>
    <submittedName>
        <fullName evidence="3">Neur_chan_memb domain-containing protein</fullName>
    </submittedName>
</protein>
<organism evidence="2 3">
    <name type="scientific">Steinernema glaseri</name>
    <dbReference type="NCBI Taxonomy" id="37863"/>
    <lineage>
        <taxon>Eukaryota</taxon>
        <taxon>Metazoa</taxon>
        <taxon>Ecdysozoa</taxon>
        <taxon>Nematoda</taxon>
        <taxon>Chromadorea</taxon>
        <taxon>Rhabditida</taxon>
        <taxon>Tylenchina</taxon>
        <taxon>Panagrolaimomorpha</taxon>
        <taxon>Strongyloidoidea</taxon>
        <taxon>Steinernematidae</taxon>
        <taxon>Steinernema</taxon>
    </lineage>
</organism>
<feature type="transmembrane region" description="Helical" evidence="1">
    <location>
        <begin position="21"/>
        <end position="42"/>
    </location>
</feature>
<dbReference type="AlphaFoldDB" id="A0A1I7YRI5"/>
<reference evidence="3" key="1">
    <citation type="submission" date="2016-11" db="UniProtKB">
        <authorList>
            <consortium name="WormBaseParasite"/>
        </authorList>
    </citation>
    <scope>IDENTIFICATION</scope>
</reference>
<sequence>MANEVVCCCLGMMPAKKATSFVALFCITLGLITTIPLSHLQYSVPNDFLLAGLDLLLIFTALMLLVGIYADTPHLLLPFFLV</sequence>
<evidence type="ECO:0000313" key="2">
    <source>
        <dbReference type="Proteomes" id="UP000095287"/>
    </source>
</evidence>
<keyword evidence="1" id="KW-0812">Transmembrane</keyword>
<dbReference type="WBParaSite" id="L893_g18980.t1">
    <property type="protein sequence ID" value="L893_g18980.t1"/>
    <property type="gene ID" value="L893_g18980"/>
</dbReference>
<evidence type="ECO:0000256" key="1">
    <source>
        <dbReference type="SAM" id="Phobius"/>
    </source>
</evidence>
<proteinExistence type="predicted"/>